<comment type="caution">
    <text evidence="2">The sequence shown here is derived from an EMBL/GenBank/DDBJ whole genome shotgun (WGS) entry which is preliminary data.</text>
</comment>
<evidence type="ECO:0000313" key="3">
    <source>
        <dbReference type="Proteomes" id="UP000187429"/>
    </source>
</evidence>
<keyword evidence="1" id="KW-0732">Signal</keyword>
<dbReference type="Proteomes" id="UP000187429">
    <property type="component" value="Unassembled WGS sequence"/>
</dbReference>
<evidence type="ECO:0000256" key="1">
    <source>
        <dbReference type="SAM" id="SignalP"/>
    </source>
</evidence>
<name>A0A1R1YRV3_9FUNG</name>
<proteinExistence type="predicted"/>
<feature type="chain" id="PRO_5012864955" evidence="1">
    <location>
        <begin position="24"/>
        <end position="87"/>
    </location>
</feature>
<reference evidence="3" key="1">
    <citation type="submission" date="2017-01" db="EMBL/GenBank/DDBJ databases">
        <authorList>
            <person name="Wang Y."/>
            <person name="White M."/>
            <person name="Kvist S."/>
            <person name="Moncalvo J.-M."/>
        </authorList>
    </citation>
    <scope>NUCLEOTIDE SEQUENCE [LARGE SCALE GENOMIC DNA]</scope>
    <source>
        <strain evidence="3">ID-206-W2</strain>
    </source>
</reference>
<gene>
    <name evidence="2" type="ORF">AYI69_g868</name>
</gene>
<protein>
    <submittedName>
        <fullName evidence="2">Uncharacterized protein</fullName>
    </submittedName>
</protein>
<keyword evidence="3" id="KW-1185">Reference proteome</keyword>
<dbReference type="AlphaFoldDB" id="A0A1R1YRV3"/>
<organism evidence="2 3">
    <name type="scientific">Smittium culicis</name>
    <dbReference type="NCBI Taxonomy" id="133412"/>
    <lineage>
        <taxon>Eukaryota</taxon>
        <taxon>Fungi</taxon>
        <taxon>Fungi incertae sedis</taxon>
        <taxon>Zoopagomycota</taxon>
        <taxon>Kickxellomycotina</taxon>
        <taxon>Harpellomycetes</taxon>
        <taxon>Harpellales</taxon>
        <taxon>Legeriomycetaceae</taxon>
        <taxon>Smittium</taxon>
    </lineage>
</organism>
<dbReference type="EMBL" id="LSSM01000233">
    <property type="protein sequence ID" value="OMJ29623.1"/>
    <property type="molecule type" value="Genomic_DNA"/>
</dbReference>
<evidence type="ECO:0000313" key="2">
    <source>
        <dbReference type="EMBL" id="OMJ29623.1"/>
    </source>
</evidence>
<accession>A0A1R1YRV3</accession>
<sequence>MKINVTFTGLVLVFSAIFAVSESPVVEESLKNGQPGTALKRSGRYRGGRWGRGYKHGVIVATTDLEETATSTRLAIYHSPTAWFTSN</sequence>
<feature type="signal peptide" evidence="1">
    <location>
        <begin position="1"/>
        <end position="23"/>
    </location>
</feature>